<evidence type="ECO:0000313" key="1">
    <source>
        <dbReference type="EMBL" id="SVA69859.1"/>
    </source>
</evidence>
<gene>
    <name evidence="1" type="ORF">METZ01_LOCUS122713</name>
</gene>
<organism evidence="1">
    <name type="scientific">marine metagenome</name>
    <dbReference type="NCBI Taxonomy" id="408172"/>
    <lineage>
        <taxon>unclassified sequences</taxon>
        <taxon>metagenomes</taxon>
        <taxon>ecological metagenomes</taxon>
    </lineage>
</organism>
<sequence length="54" mass="5847">MSSIHPTRACVRGCIPSEVSAIRAREDPSDDHATISLWFISGTEEGLAKPSEFS</sequence>
<proteinExistence type="predicted"/>
<feature type="non-terminal residue" evidence="1">
    <location>
        <position position="54"/>
    </location>
</feature>
<dbReference type="EMBL" id="UINC01016853">
    <property type="protein sequence ID" value="SVA69859.1"/>
    <property type="molecule type" value="Genomic_DNA"/>
</dbReference>
<reference evidence="1" key="1">
    <citation type="submission" date="2018-05" db="EMBL/GenBank/DDBJ databases">
        <authorList>
            <person name="Lanie J.A."/>
            <person name="Ng W.-L."/>
            <person name="Kazmierczak K.M."/>
            <person name="Andrzejewski T.M."/>
            <person name="Davidsen T.M."/>
            <person name="Wayne K.J."/>
            <person name="Tettelin H."/>
            <person name="Glass J.I."/>
            <person name="Rusch D."/>
            <person name="Podicherti R."/>
            <person name="Tsui H.-C.T."/>
            <person name="Winkler M.E."/>
        </authorList>
    </citation>
    <scope>NUCLEOTIDE SEQUENCE</scope>
</reference>
<dbReference type="AlphaFoldDB" id="A0A381XYJ8"/>
<protein>
    <submittedName>
        <fullName evidence="1">Uncharacterized protein</fullName>
    </submittedName>
</protein>
<name>A0A381XYJ8_9ZZZZ</name>
<accession>A0A381XYJ8</accession>